<accession>A0A371CMA9</accession>
<reference evidence="2 3" key="1">
    <citation type="journal article" date="2018" name="Biotechnol. Biofuels">
        <title>Integrative visual omics of the white-rot fungus Polyporus brumalis exposes the biotechnological potential of its oxidative enzymes for delignifying raw plant biomass.</title>
        <authorList>
            <person name="Miyauchi S."/>
            <person name="Rancon A."/>
            <person name="Drula E."/>
            <person name="Hage H."/>
            <person name="Chaduli D."/>
            <person name="Favel A."/>
            <person name="Grisel S."/>
            <person name="Henrissat B."/>
            <person name="Herpoel-Gimbert I."/>
            <person name="Ruiz-Duenas F.J."/>
            <person name="Chevret D."/>
            <person name="Hainaut M."/>
            <person name="Lin J."/>
            <person name="Wang M."/>
            <person name="Pangilinan J."/>
            <person name="Lipzen A."/>
            <person name="Lesage-Meessen L."/>
            <person name="Navarro D."/>
            <person name="Riley R."/>
            <person name="Grigoriev I.V."/>
            <person name="Zhou S."/>
            <person name="Raouche S."/>
            <person name="Rosso M.N."/>
        </authorList>
    </citation>
    <scope>NUCLEOTIDE SEQUENCE [LARGE SCALE GENOMIC DNA]</scope>
    <source>
        <strain evidence="2 3">BRFM 1820</strain>
    </source>
</reference>
<dbReference type="EMBL" id="KZ857513">
    <property type="protein sequence ID" value="RDX41413.1"/>
    <property type="molecule type" value="Genomic_DNA"/>
</dbReference>
<evidence type="ECO:0000313" key="3">
    <source>
        <dbReference type="Proteomes" id="UP000256964"/>
    </source>
</evidence>
<sequence length="92" mass="9881">MSLLSSVHALPVLHPCAQENTEDAGRRVTHITARALPTGPSPAQPLRTTSYHSSHPQYPPPSSGTHQRLPCTHTLALSDTRSYDDCGSPVKS</sequence>
<dbReference type="AlphaFoldDB" id="A0A371CMA9"/>
<dbReference type="Proteomes" id="UP000256964">
    <property type="component" value="Unassembled WGS sequence"/>
</dbReference>
<protein>
    <submittedName>
        <fullName evidence="2">Uncharacterized protein</fullName>
    </submittedName>
</protein>
<feature type="region of interest" description="Disordered" evidence="1">
    <location>
        <begin position="33"/>
        <end position="92"/>
    </location>
</feature>
<keyword evidence="3" id="KW-1185">Reference proteome</keyword>
<proteinExistence type="predicted"/>
<name>A0A371CMA9_9APHY</name>
<organism evidence="2 3">
    <name type="scientific">Lentinus brumalis</name>
    <dbReference type="NCBI Taxonomy" id="2498619"/>
    <lineage>
        <taxon>Eukaryota</taxon>
        <taxon>Fungi</taxon>
        <taxon>Dikarya</taxon>
        <taxon>Basidiomycota</taxon>
        <taxon>Agaricomycotina</taxon>
        <taxon>Agaricomycetes</taxon>
        <taxon>Polyporales</taxon>
        <taxon>Polyporaceae</taxon>
        <taxon>Lentinus</taxon>
    </lineage>
</organism>
<gene>
    <name evidence="2" type="ORF">OH76DRAFT_1412153</name>
</gene>
<evidence type="ECO:0000313" key="2">
    <source>
        <dbReference type="EMBL" id="RDX41413.1"/>
    </source>
</evidence>
<evidence type="ECO:0000256" key="1">
    <source>
        <dbReference type="SAM" id="MobiDB-lite"/>
    </source>
</evidence>